<evidence type="ECO:0000256" key="9">
    <source>
        <dbReference type="ARBA" id="ARBA00034089"/>
    </source>
</evidence>
<organismHost>
    <name type="scientific">Macaca</name>
    <name type="common">macaques</name>
    <dbReference type="NCBI Taxonomy" id="9539"/>
</organismHost>
<keyword evidence="2" id="KW-1040">Host Golgi apparatus</keyword>
<evidence type="ECO:0000256" key="4">
    <source>
        <dbReference type="ARBA" id="ARBA00022870"/>
    </source>
</evidence>
<evidence type="ECO:0000256" key="6">
    <source>
        <dbReference type="ARBA" id="ARBA00022989"/>
    </source>
</evidence>
<dbReference type="HAMAP" id="MF_04037">
    <property type="entry name" value="HSV_GN"/>
    <property type="match status" value="1"/>
</dbReference>
<organism evidence="12 13">
    <name type="scientific">Simian cytomegalovirus (strain Colburn)</name>
    <dbReference type="NCBI Taxonomy" id="50292"/>
    <lineage>
        <taxon>Viruses</taxon>
        <taxon>Duplodnaviria</taxon>
        <taxon>Heunggongvirae</taxon>
        <taxon>Peploviricota</taxon>
        <taxon>Herviviricetes</taxon>
        <taxon>Herpesvirales</taxon>
        <taxon>Orthoherpesviridae</taxon>
        <taxon>Betaherpesvirinae</taxon>
        <taxon>Cytomegalovirus</taxon>
        <taxon>Cytomegalovirus cercopithecinebeta5</taxon>
    </lineage>
</organism>
<evidence type="ECO:0000256" key="3">
    <source>
        <dbReference type="ARBA" id="ARBA00022844"/>
    </source>
</evidence>
<reference evidence="12" key="1">
    <citation type="submission" date="2011-12" db="EMBL/GenBank/DDBJ databases">
        <title>Comparative genomics of primate cytomegaloviruses.</title>
        <authorList>
            <person name="Davison A.J."/>
            <person name="Holton M."/>
            <person name="Dolan A."/>
            <person name="Dargan D.J."/>
            <person name="Gatherer D."/>
            <person name="Hayward G.S."/>
        </authorList>
    </citation>
    <scope>NUCLEOTIDE SEQUENCE [LARGE SCALE GENOMIC DNA]</scope>
    <source>
        <strain evidence="12">Colburn</strain>
    </source>
</reference>
<sequence length="105" mass="11721">MKRETAMKLLMWTCFTVLCVASNSTSTTTSTTKTSTATTTLKPIKPHNNADFFSAQCTSHMYQVSMRSFAAIWICLNVVLLLISFCVVLRHCCFQNFTTTTVAGY</sequence>
<keyword evidence="3" id="KW-0946">Virion</keyword>
<keyword evidence="6 10" id="KW-1133">Transmembrane helix</keyword>
<accession>G8XTW8</accession>
<feature type="domain" description="Herpesvirus envelope glycoprotein N" evidence="11">
    <location>
        <begin position="30"/>
        <end position="102"/>
    </location>
</feature>
<name>G8XTW8_SCMVC</name>
<keyword evidence="4" id="KW-1043">Host membrane</keyword>
<feature type="transmembrane region" description="Helical" evidence="10">
    <location>
        <begin position="70"/>
        <end position="89"/>
    </location>
</feature>
<dbReference type="InterPro" id="IPR005211">
    <property type="entry name" value="Herpes_glycoprotein_N_domain"/>
</dbReference>
<evidence type="ECO:0000256" key="5">
    <source>
        <dbReference type="ARBA" id="ARBA00022879"/>
    </source>
</evidence>
<proteinExistence type="inferred from homology"/>
<keyword evidence="8" id="KW-1015">Disulfide bond</keyword>
<evidence type="ECO:0000313" key="12">
    <source>
        <dbReference type="EMBL" id="AEV80609.1"/>
    </source>
</evidence>
<gene>
    <name evidence="12" type="primary">UL73</name>
</gene>
<evidence type="ECO:0000256" key="8">
    <source>
        <dbReference type="ARBA" id="ARBA00023157"/>
    </source>
</evidence>
<dbReference type="EMBL" id="FJ483969">
    <property type="protein sequence ID" value="AEV80609.1"/>
    <property type="molecule type" value="Genomic_DNA"/>
</dbReference>
<keyword evidence="7 10" id="KW-0472">Membrane</keyword>
<keyword evidence="5 12" id="KW-0261">Viral envelope protein</keyword>
<dbReference type="InterPro" id="IPR034707">
    <property type="entry name" value="HSV_GN"/>
</dbReference>
<evidence type="ECO:0000256" key="10">
    <source>
        <dbReference type="SAM" id="Phobius"/>
    </source>
</evidence>
<evidence type="ECO:0000256" key="1">
    <source>
        <dbReference type="ARBA" id="ARBA00022692"/>
    </source>
</evidence>
<evidence type="ECO:0000259" key="11">
    <source>
        <dbReference type="Pfam" id="PF03554"/>
    </source>
</evidence>
<dbReference type="GO" id="GO:0019031">
    <property type="term" value="C:viral envelope"/>
    <property type="evidence" value="ECO:0007669"/>
    <property type="project" value="UniProtKB-KW"/>
</dbReference>
<comment type="function">
    <text evidence="9">Envelope glycoprotein necessary for proper maturation of gM and modulation of its membrane fusion activity. Also plays a critical role in virion morphogenesis.</text>
</comment>
<keyword evidence="1 10" id="KW-0812">Transmembrane</keyword>
<evidence type="ECO:0000313" key="13">
    <source>
        <dbReference type="Proteomes" id="UP000113346"/>
    </source>
</evidence>
<evidence type="ECO:0000256" key="2">
    <source>
        <dbReference type="ARBA" id="ARBA00022812"/>
    </source>
</evidence>
<protein>
    <submittedName>
        <fullName evidence="12">Envelope glycoprotein N</fullName>
    </submittedName>
</protein>
<dbReference type="Pfam" id="PF03554">
    <property type="entry name" value="Herpes_UL73"/>
    <property type="match status" value="1"/>
</dbReference>
<dbReference type="Proteomes" id="UP000113346">
    <property type="component" value="Segment"/>
</dbReference>
<evidence type="ECO:0000256" key="7">
    <source>
        <dbReference type="ARBA" id="ARBA00023136"/>
    </source>
</evidence>